<dbReference type="AlphaFoldDB" id="A0A9P4TST7"/>
<dbReference type="GO" id="GO:0016020">
    <property type="term" value="C:membrane"/>
    <property type="evidence" value="ECO:0007669"/>
    <property type="project" value="UniProtKB-SubCell"/>
</dbReference>
<evidence type="ECO:0000259" key="8">
    <source>
        <dbReference type="Pfam" id="PF00324"/>
    </source>
</evidence>
<feature type="transmembrane region" description="Helical" evidence="7">
    <location>
        <begin position="376"/>
        <end position="394"/>
    </location>
</feature>
<feature type="transmembrane region" description="Helical" evidence="7">
    <location>
        <begin position="81"/>
        <end position="109"/>
    </location>
</feature>
<keyword evidence="5 7" id="KW-1133">Transmembrane helix</keyword>
<dbReference type="InterPro" id="IPR004841">
    <property type="entry name" value="AA-permease/SLC12A_dom"/>
</dbReference>
<feature type="transmembrane region" description="Helical" evidence="7">
    <location>
        <begin position="277"/>
        <end position="296"/>
    </location>
</feature>
<dbReference type="Proteomes" id="UP000800235">
    <property type="component" value="Unassembled WGS sequence"/>
</dbReference>
<dbReference type="GO" id="GO:0015171">
    <property type="term" value="F:amino acid transmembrane transporter activity"/>
    <property type="evidence" value="ECO:0007669"/>
    <property type="project" value="TreeGrafter"/>
</dbReference>
<feature type="transmembrane region" description="Helical" evidence="7">
    <location>
        <begin position="187"/>
        <end position="208"/>
    </location>
</feature>
<dbReference type="InterPro" id="IPR050524">
    <property type="entry name" value="APC_YAT"/>
</dbReference>
<accession>A0A9P4TST7</accession>
<feature type="transmembrane region" description="Helical" evidence="7">
    <location>
        <begin position="406"/>
        <end position="427"/>
    </location>
</feature>
<dbReference type="InterPro" id="IPR004840">
    <property type="entry name" value="Amino_acid_permease_CS"/>
</dbReference>
<dbReference type="Pfam" id="PF00324">
    <property type="entry name" value="AA_permease"/>
    <property type="match status" value="1"/>
</dbReference>
<feature type="transmembrane region" description="Helical" evidence="7">
    <location>
        <begin position="130"/>
        <end position="155"/>
    </location>
</feature>
<feature type="transmembrane region" description="Helical" evidence="7">
    <location>
        <begin position="161"/>
        <end position="180"/>
    </location>
</feature>
<keyword evidence="4" id="KW-0029">Amino-acid transport</keyword>
<proteinExistence type="predicted"/>
<evidence type="ECO:0000256" key="4">
    <source>
        <dbReference type="ARBA" id="ARBA00022970"/>
    </source>
</evidence>
<feature type="domain" description="Amino acid permease/ SLC12A" evidence="8">
    <location>
        <begin position="52"/>
        <end position="510"/>
    </location>
</feature>
<dbReference type="OrthoDB" id="3900342at2759"/>
<evidence type="ECO:0000256" key="3">
    <source>
        <dbReference type="ARBA" id="ARBA00022692"/>
    </source>
</evidence>
<keyword evidence="2" id="KW-0813">Transport</keyword>
<sequence length="589" mass="64438">MSADEIPPKYVIEKQSEVEVEDGVLNDAAEGYSTNGVINESAALHRGLHGRHMQMIAIGGSIGAGLFVGSGGALSNGGPGSLILGFIIVGFMLMCTVQALGELAVLYPVNGAFFNYMCRFIDPSWGFAVGWDYAIGWLTVLPFELTAAGITIKYWREDLDVGIWVAVFFVALCIVQVFGVKGYGEVEYVLGMVKILACAGFIILGIVIDCGGVKSDPRGYIGAKYWHDPGAFRNGFKGFCSVFVTAAFAFGGTELAGLAAAEARNPGKSLPRATKQVFWRIFFFYIVNTFILGLIVPSNDKNLLNSSGSNTKYSPFVIAIKMAGIKGLPSVFNAVITIAVLSVANSATFGSTRTFQALATKGMAPKILAYVDKQGRPLACVALQLAFALLAFINEDKEVGNKFFNWLLALSGLQNFFTWGSICLAHIRFRRAWARQGHTVAELPFTAAMGVWGSYIGLVLNILCLFAQFYVAAWPIGEGGTPASRTEKFFGAYLAAPLILVLFIFWKIFSGTHEDPRVNHRGWKWYLRTDEIDVHSGIREGVLRDVAEVEAELAARKGGLRNRSFWLCRRACGRVYLRRRCDGNIWFYC</sequence>
<keyword evidence="6 7" id="KW-0472">Membrane</keyword>
<dbReference type="PANTHER" id="PTHR43341">
    <property type="entry name" value="AMINO ACID PERMEASE"/>
    <property type="match status" value="1"/>
</dbReference>
<evidence type="ECO:0000256" key="5">
    <source>
        <dbReference type="ARBA" id="ARBA00022989"/>
    </source>
</evidence>
<evidence type="ECO:0000256" key="2">
    <source>
        <dbReference type="ARBA" id="ARBA00022448"/>
    </source>
</evidence>
<name>A0A9P4TST7_9PEZI</name>
<feature type="transmembrane region" description="Helical" evidence="7">
    <location>
        <begin position="447"/>
        <end position="470"/>
    </location>
</feature>
<comment type="subcellular location">
    <subcellularLocation>
        <location evidence="1">Membrane</location>
        <topology evidence="1">Multi-pass membrane protein</topology>
    </subcellularLocation>
</comment>
<dbReference type="FunFam" id="1.20.1740.10:FF:000017">
    <property type="entry name" value="Amino acid permease"/>
    <property type="match status" value="1"/>
</dbReference>
<evidence type="ECO:0000313" key="10">
    <source>
        <dbReference type="Proteomes" id="UP000800235"/>
    </source>
</evidence>
<evidence type="ECO:0000256" key="1">
    <source>
        <dbReference type="ARBA" id="ARBA00004141"/>
    </source>
</evidence>
<evidence type="ECO:0000256" key="6">
    <source>
        <dbReference type="ARBA" id="ARBA00023136"/>
    </source>
</evidence>
<comment type="caution">
    <text evidence="9">The sequence shown here is derived from an EMBL/GenBank/DDBJ whole genome shotgun (WGS) entry which is preliminary data.</text>
</comment>
<keyword evidence="10" id="KW-1185">Reference proteome</keyword>
<feature type="transmembrane region" description="Helical" evidence="7">
    <location>
        <begin position="55"/>
        <end position="75"/>
    </location>
</feature>
<gene>
    <name evidence="9" type="ORF">EJ08DRAFT_63563</name>
</gene>
<dbReference type="Gene3D" id="1.20.1740.10">
    <property type="entry name" value="Amino acid/polyamine transporter I"/>
    <property type="match status" value="1"/>
</dbReference>
<reference evidence="9" key="1">
    <citation type="journal article" date="2020" name="Stud. Mycol.">
        <title>101 Dothideomycetes genomes: a test case for predicting lifestyles and emergence of pathogens.</title>
        <authorList>
            <person name="Haridas S."/>
            <person name="Albert R."/>
            <person name="Binder M."/>
            <person name="Bloem J."/>
            <person name="Labutti K."/>
            <person name="Salamov A."/>
            <person name="Andreopoulos B."/>
            <person name="Baker S."/>
            <person name="Barry K."/>
            <person name="Bills G."/>
            <person name="Bluhm B."/>
            <person name="Cannon C."/>
            <person name="Castanera R."/>
            <person name="Culley D."/>
            <person name="Daum C."/>
            <person name="Ezra D."/>
            <person name="Gonzalez J."/>
            <person name="Henrissat B."/>
            <person name="Kuo A."/>
            <person name="Liang C."/>
            <person name="Lipzen A."/>
            <person name="Lutzoni F."/>
            <person name="Magnuson J."/>
            <person name="Mondo S."/>
            <person name="Nolan M."/>
            <person name="Ohm R."/>
            <person name="Pangilinan J."/>
            <person name="Park H.-J."/>
            <person name="Ramirez L."/>
            <person name="Alfaro M."/>
            <person name="Sun H."/>
            <person name="Tritt A."/>
            <person name="Yoshinaga Y."/>
            <person name="Zwiers L.-H."/>
            <person name="Turgeon B."/>
            <person name="Goodwin S."/>
            <person name="Spatafora J."/>
            <person name="Crous P."/>
            <person name="Grigoriev I."/>
        </authorList>
    </citation>
    <scope>NUCLEOTIDE SEQUENCE</scope>
    <source>
        <strain evidence="9">CBS 130266</strain>
    </source>
</reference>
<feature type="transmembrane region" description="Helical" evidence="7">
    <location>
        <begin position="490"/>
        <end position="509"/>
    </location>
</feature>
<feature type="transmembrane region" description="Helical" evidence="7">
    <location>
        <begin position="331"/>
        <end position="355"/>
    </location>
</feature>
<protein>
    <submittedName>
        <fullName evidence="9">General amino-acid permease GAP1</fullName>
    </submittedName>
</protein>
<organism evidence="9 10">
    <name type="scientific">Tothia fuscella</name>
    <dbReference type="NCBI Taxonomy" id="1048955"/>
    <lineage>
        <taxon>Eukaryota</taxon>
        <taxon>Fungi</taxon>
        <taxon>Dikarya</taxon>
        <taxon>Ascomycota</taxon>
        <taxon>Pezizomycotina</taxon>
        <taxon>Dothideomycetes</taxon>
        <taxon>Pleosporomycetidae</taxon>
        <taxon>Venturiales</taxon>
        <taxon>Cylindrosympodiaceae</taxon>
        <taxon>Tothia</taxon>
    </lineage>
</organism>
<evidence type="ECO:0000256" key="7">
    <source>
        <dbReference type="SAM" id="Phobius"/>
    </source>
</evidence>
<evidence type="ECO:0000313" key="9">
    <source>
        <dbReference type="EMBL" id="KAF2418378.1"/>
    </source>
</evidence>
<dbReference type="PANTHER" id="PTHR43341:SF1">
    <property type="entry name" value="GENERAL AMINO-ACID PERMEASE GAP1"/>
    <property type="match status" value="1"/>
</dbReference>
<keyword evidence="3 7" id="KW-0812">Transmembrane</keyword>
<dbReference type="EMBL" id="MU007129">
    <property type="protein sequence ID" value="KAF2418378.1"/>
    <property type="molecule type" value="Genomic_DNA"/>
</dbReference>
<dbReference type="PROSITE" id="PS00218">
    <property type="entry name" value="AMINO_ACID_PERMEASE_1"/>
    <property type="match status" value="1"/>
</dbReference>